<keyword evidence="6 7" id="KW-0472">Membrane</keyword>
<evidence type="ECO:0000313" key="10">
    <source>
        <dbReference type="Proteomes" id="UP000199585"/>
    </source>
</evidence>
<dbReference type="STRING" id="245187.SAMN04488003_106164"/>
<dbReference type="InterPro" id="IPR045621">
    <property type="entry name" value="BPD_transp_1_N"/>
</dbReference>
<dbReference type="Gene3D" id="1.10.3720.10">
    <property type="entry name" value="MetI-like"/>
    <property type="match status" value="1"/>
</dbReference>
<feature type="transmembrane region" description="Helical" evidence="7">
    <location>
        <begin position="99"/>
        <end position="123"/>
    </location>
</feature>
<protein>
    <submittedName>
        <fullName evidence="9">Peptide/nickel transport system permease protein</fullName>
    </submittedName>
</protein>
<accession>A0A1H8CCQ9</accession>
<proteinExistence type="inferred from homology"/>
<keyword evidence="3" id="KW-1003">Cell membrane</keyword>
<keyword evidence="2 7" id="KW-0813">Transport</keyword>
<evidence type="ECO:0000256" key="4">
    <source>
        <dbReference type="ARBA" id="ARBA00022692"/>
    </source>
</evidence>
<reference evidence="9 10" key="1">
    <citation type="submission" date="2016-10" db="EMBL/GenBank/DDBJ databases">
        <authorList>
            <person name="de Groot N.N."/>
        </authorList>
    </citation>
    <scope>NUCLEOTIDE SEQUENCE [LARGE SCALE GENOMIC DNA]</scope>
    <source>
        <strain evidence="9 10">DSM 16213</strain>
    </source>
</reference>
<dbReference type="Pfam" id="PF00528">
    <property type="entry name" value="BPD_transp_1"/>
    <property type="match status" value="1"/>
</dbReference>
<dbReference type="Proteomes" id="UP000199585">
    <property type="component" value="Unassembled WGS sequence"/>
</dbReference>
<dbReference type="GO" id="GO:0055085">
    <property type="term" value="P:transmembrane transport"/>
    <property type="evidence" value="ECO:0007669"/>
    <property type="project" value="InterPro"/>
</dbReference>
<evidence type="ECO:0000256" key="6">
    <source>
        <dbReference type="ARBA" id="ARBA00023136"/>
    </source>
</evidence>
<feature type="transmembrane region" description="Helical" evidence="7">
    <location>
        <begin position="273"/>
        <end position="296"/>
    </location>
</feature>
<organism evidence="9 10">
    <name type="scientific">Loktanella fryxellensis</name>
    <dbReference type="NCBI Taxonomy" id="245187"/>
    <lineage>
        <taxon>Bacteria</taxon>
        <taxon>Pseudomonadati</taxon>
        <taxon>Pseudomonadota</taxon>
        <taxon>Alphaproteobacteria</taxon>
        <taxon>Rhodobacterales</taxon>
        <taxon>Roseobacteraceae</taxon>
        <taxon>Loktanella</taxon>
    </lineage>
</organism>
<dbReference type="AlphaFoldDB" id="A0A1H8CCQ9"/>
<comment type="subcellular location">
    <subcellularLocation>
        <location evidence="1 7">Cell membrane</location>
        <topology evidence="1 7">Multi-pass membrane protein</topology>
    </subcellularLocation>
</comment>
<dbReference type="InterPro" id="IPR000515">
    <property type="entry name" value="MetI-like"/>
</dbReference>
<dbReference type="Pfam" id="PF19300">
    <property type="entry name" value="BPD_transp_1_N"/>
    <property type="match status" value="1"/>
</dbReference>
<gene>
    <name evidence="9" type="ORF">SAMN04488003_106164</name>
</gene>
<dbReference type="CDD" id="cd06261">
    <property type="entry name" value="TM_PBP2"/>
    <property type="match status" value="1"/>
</dbReference>
<dbReference type="PROSITE" id="PS50928">
    <property type="entry name" value="ABC_TM1"/>
    <property type="match status" value="1"/>
</dbReference>
<evidence type="ECO:0000313" key="9">
    <source>
        <dbReference type="EMBL" id="SEM93051.1"/>
    </source>
</evidence>
<comment type="similarity">
    <text evidence="7">Belongs to the binding-protein-dependent transport system permease family.</text>
</comment>
<name>A0A1H8CCQ9_9RHOB</name>
<dbReference type="PANTHER" id="PTHR43163">
    <property type="entry name" value="DIPEPTIDE TRANSPORT SYSTEM PERMEASE PROTEIN DPPB-RELATED"/>
    <property type="match status" value="1"/>
</dbReference>
<dbReference type="RefSeq" id="WP_089900662.1">
    <property type="nucleotide sequence ID" value="NZ_FOCI01000006.1"/>
</dbReference>
<dbReference type="PANTHER" id="PTHR43163:SF6">
    <property type="entry name" value="DIPEPTIDE TRANSPORT SYSTEM PERMEASE PROTEIN DPPB-RELATED"/>
    <property type="match status" value="1"/>
</dbReference>
<feature type="transmembrane region" description="Helical" evidence="7">
    <location>
        <begin position="12"/>
        <end position="30"/>
    </location>
</feature>
<dbReference type="GO" id="GO:0005886">
    <property type="term" value="C:plasma membrane"/>
    <property type="evidence" value="ECO:0007669"/>
    <property type="project" value="UniProtKB-SubCell"/>
</dbReference>
<feature type="transmembrane region" description="Helical" evidence="7">
    <location>
        <begin position="144"/>
        <end position="164"/>
    </location>
</feature>
<evidence type="ECO:0000256" key="1">
    <source>
        <dbReference type="ARBA" id="ARBA00004651"/>
    </source>
</evidence>
<evidence type="ECO:0000256" key="2">
    <source>
        <dbReference type="ARBA" id="ARBA00022448"/>
    </source>
</evidence>
<feature type="transmembrane region" description="Helical" evidence="7">
    <location>
        <begin position="227"/>
        <end position="253"/>
    </location>
</feature>
<dbReference type="OrthoDB" id="9807402at2"/>
<evidence type="ECO:0000256" key="7">
    <source>
        <dbReference type="RuleBase" id="RU363032"/>
    </source>
</evidence>
<dbReference type="EMBL" id="FOCI01000006">
    <property type="protein sequence ID" value="SEM93051.1"/>
    <property type="molecule type" value="Genomic_DNA"/>
</dbReference>
<sequence length="306" mass="33204">MAAYLIRRLFQSALILLGVSFITFLLLYVLPADPVRQIAGRSATPQNIASIRAQLGLDQPFFVQYGRYLWALLQGDMGRSYLQRTDVASLIWARLPASLLLMVAGIGAELVIGLTMGVVAALWRGRTIDNGLMMTSFVTVSAPQFVVALLLLYVFAVQLGWFPIGGYGTPAHLVLPALTLGILGSGWYARMMRSSMVEVLRADFVRTARAKGLTRGRVILRHALPNAILPVIAMIGIDIGIFMGGIVVVESVFGWPGIGQLAWQAIQRVDIPIIMGVTLVSACAIVIGNLLADLVAPLIDPRIRIR</sequence>
<keyword evidence="10" id="KW-1185">Reference proteome</keyword>
<evidence type="ECO:0000256" key="5">
    <source>
        <dbReference type="ARBA" id="ARBA00022989"/>
    </source>
</evidence>
<feature type="transmembrane region" description="Helical" evidence="7">
    <location>
        <begin position="170"/>
        <end position="189"/>
    </location>
</feature>
<keyword evidence="5 7" id="KW-1133">Transmembrane helix</keyword>
<evidence type="ECO:0000256" key="3">
    <source>
        <dbReference type="ARBA" id="ARBA00022475"/>
    </source>
</evidence>
<dbReference type="SUPFAM" id="SSF161098">
    <property type="entry name" value="MetI-like"/>
    <property type="match status" value="1"/>
</dbReference>
<feature type="domain" description="ABC transmembrane type-1" evidence="8">
    <location>
        <begin position="95"/>
        <end position="296"/>
    </location>
</feature>
<keyword evidence="4 7" id="KW-0812">Transmembrane</keyword>
<evidence type="ECO:0000259" key="8">
    <source>
        <dbReference type="PROSITE" id="PS50928"/>
    </source>
</evidence>
<dbReference type="InterPro" id="IPR035906">
    <property type="entry name" value="MetI-like_sf"/>
</dbReference>